<dbReference type="CDD" id="cd05259">
    <property type="entry name" value="PCBER_SDR_a"/>
    <property type="match status" value="1"/>
</dbReference>
<dbReference type="GO" id="GO:0016491">
    <property type="term" value="F:oxidoreductase activity"/>
    <property type="evidence" value="ECO:0007669"/>
    <property type="project" value="UniProtKB-KW"/>
</dbReference>
<dbReference type="InterPro" id="IPR045312">
    <property type="entry name" value="PCBER-like"/>
</dbReference>
<evidence type="ECO:0000256" key="2">
    <source>
        <dbReference type="ARBA" id="ARBA00023002"/>
    </source>
</evidence>
<keyword evidence="1" id="KW-0521">NADP</keyword>
<gene>
    <name evidence="4" type="ORF">VN97_g11396</name>
</gene>
<evidence type="ECO:0000313" key="4">
    <source>
        <dbReference type="EMBL" id="KAJ9482052.1"/>
    </source>
</evidence>
<keyword evidence="2" id="KW-0560">Oxidoreductase</keyword>
<dbReference type="Proteomes" id="UP001227192">
    <property type="component" value="Unassembled WGS sequence"/>
</dbReference>
<feature type="domain" description="NmrA-like" evidence="3">
    <location>
        <begin position="5"/>
        <end position="278"/>
    </location>
</feature>
<organism evidence="4 5">
    <name type="scientific">Penicillium thymicola</name>
    <dbReference type="NCBI Taxonomy" id="293382"/>
    <lineage>
        <taxon>Eukaryota</taxon>
        <taxon>Fungi</taxon>
        <taxon>Dikarya</taxon>
        <taxon>Ascomycota</taxon>
        <taxon>Pezizomycotina</taxon>
        <taxon>Eurotiomycetes</taxon>
        <taxon>Eurotiomycetidae</taxon>
        <taxon>Eurotiales</taxon>
        <taxon>Aspergillaceae</taxon>
        <taxon>Penicillium</taxon>
    </lineage>
</organism>
<sequence>MSDIKNILVLGAGELGTQVLLSLAKHPHLNNITITVLLRPSSISSNDQDKARHISMLYDQSILAVPGDLTHDSQESLSRIFRNYDTIIGCTGFAAGRGTQRKLVHAILAAEVPRYIPWQFGVDYDIIGRGSAQDLFDEQLEVRDLLRSQASTRWLIISTGMFISFLFEPLFGVVNLKDDVVCALGSWDTRVTVTAPEDIGKITAEIVLSSKHKETFSNKAIHVAGDTISYAELALLLEKSTGNPVQRTLRTVQAAQSDLANEPENAIYKYQVVFGEGRGVSWDLSTTWNYEKGILVHQVNDLIRRKPAFCGNYSIFSNLCTHLILTLNADRWDLHELPKQSDNSRNHHESDIVHMWWVILAKANIICA</sequence>
<dbReference type="InterPro" id="IPR008030">
    <property type="entry name" value="NmrA-like"/>
</dbReference>
<keyword evidence="5" id="KW-1185">Reference proteome</keyword>
<evidence type="ECO:0000256" key="1">
    <source>
        <dbReference type="ARBA" id="ARBA00022857"/>
    </source>
</evidence>
<dbReference type="InterPro" id="IPR051609">
    <property type="entry name" value="NmrA/Isoflavone_reductase-like"/>
</dbReference>
<proteinExistence type="predicted"/>
<protein>
    <recommendedName>
        <fullName evidence="3">NmrA-like domain-containing protein</fullName>
    </recommendedName>
</protein>
<dbReference type="PANTHER" id="PTHR47706:SF6">
    <property type="entry name" value="NMRA-LIKE FAMILY PROTEIN (AFU_ORTHOLOGUE AFUA_6G00280)"/>
    <property type="match status" value="1"/>
</dbReference>
<evidence type="ECO:0000259" key="3">
    <source>
        <dbReference type="Pfam" id="PF05368"/>
    </source>
</evidence>
<comment type="caution">
    <text evidence="4">The sequence shown here is derived from an EMBL/GenBank/DDBJ whole genome shotgun (WGS) entry which is preliminary data.</text>
</comment>
<dbReference type="Pfam" id="PF05368">
    <property type="entry name" value="NmrA"/>
    <property type="match status" value="1"/>
</dbReference>
<dbReference type="Gene3D" id="3.40.50.720">
    <property type="entry name" value="NAD(P)-binding Rossmann-like Domain"/>
    <property type="match status" value="1"/>
</dbReference>
<reference evidence="4" key="2">
    <citation type="journal article" date="2016" name="Fungal Biol.">
        <title>Ochratoxin A production by Penicillium thymicola.</title>
        <authorList>
            <person name="Nguyen H.D.T."/>
            <person name="McMullin D.R."/>
            <person name="Ponomareva E."/>
            <person name="Riley R."/>
            <person name="Pomraning K.R."/>
            <person name="Baker S.E."/>
            <person name="Seifert K.A."/>
        </authorList>
    </citation>
    <scope>NUCLEOTIDE SEQUENCE</scope>
    <source>
        <strain evidence="4">DAOM 180753</strain>
    </source>
</reference>
<name>A0AAI9X391_PENTH</name>
<dbReference type="EMBL" id="LACB01000629">
    <property type="protein sequence ID" value="KAJ9482052.1"/>
    <property type="molecule type" value="Genomic_DNA"/>
</dbReference>
<dbReference type="InterPro" id="IPR036291">
    <property type="entry name" value="NAD(P)-bd_dom_sf"/>
</dbReference>
<dbReference type="AlphaFoldDB" id="A0AAI9X391"/>
<dbReference type="Gene3D" id="3.90.25.10">
    <property type="entry name" value="UDP-galactose 4-epimerase, domain 1"/>
    <property type="match status" value="1"/>
</dbReference>
<dbReference type="SUPFAM" id="SSF51735">
    <property type="entry name" value="NAD(P)-binding Rossmann-fold domains"/>
    <property type="match status" value="1"/>
</dbReference>
<accession>A0AAI9X391</accession>
<reference evidence="4" key="1">
    <citation type="submission" date="2015-06" db="EMBL/GenBank/DDBJ databases">
        <authorList>
            <person name="Nguyen H."/>
        </authorList>
    </citation>
    <scope>NUCLEOTIDE SEQUENCE</scope>
    <source>
        <strain evidence="4">DAOM 180753</strain>
    </source>
</reference>
<dbReference type="PANTHER" id="PTHR47706">
    <property type="entry name" value="NMRA-LIKE FAMILY PROTEIN"/>
    <property type="match status" value="1"/>
</dbReference>
<evidence type="ECO:0000313" key="5">
    <source>
        <dbReference type="Proteomes" id="UP001227192"/>
    </source>
</evidence>